<evidence type="ECO:0000313" key="3">
    <source>
        <dbReference type="Proteomes" id="UP000053820"/>
    </source>
</evidence>
<dbReference type="HOGENOM" id="CLU_2606339_0_0_1"/>
<keyword evidence="3" id="KW-1185">Reference proteome</keyword>
<proteinExistence type="predicted"/>
<dbReference type="Proteomes" id="UP000053820">
    <property type="component" value="Unassembled WGS sequence"/>
</dbReference>
<reference evidence="2 3" key="1">
    <citation type="submission" date="2014-04" db="EMBL/GenBank/DDBJ databases">
        <title>Evolutionary Origins and Diversification of the Mycorrhizal Mutualists.</title>
        <authorList>
            <consortium name="DOE Joint Genome Institute"/>
            <consortium name="Mycorrhizal Genomics Consortium"/>
            <person name="Kohler A."/>
            <person name="Kuo A."/>
            <person name="Nagy L.G."/>
            <person name="Floudas D."/>
            <person name="Copeland A."/>
            <person name="Barry K.W."/>
            <person name="Cichocki N."/>
            <person name="Veneault-Fourrey C."/>
            <person name="LaButti K."/>
            <person name="Lindquist E.A."/>
            <person name="Lipzen A."/>
            <person name="Lundell T."/>
            <person name="Morin E."/>
            <person name="Murat C."/>
            <person name="Riley R."/>
            <person name="Ohm R."/>
            <person name="Sun H."/>
            <person name="Tunlid A."/>
            <person name="Henrissat B."/>
            <person name="Grigoriev I.V."/>
            <person name="Hibbett D.S."/>
            <person name="Martin F."/>
        </authorList>
    </citation>
    <scope>NUCLEOTIDE SEQUENCE [LARGE SCALE GENOMIC DNA]</scope>
    <source>
        <strain evidence="2 3">MD-312</strain>
    </source>
</reference>
<feature type="chain" id="PRO_5002205901" description="Secreted protein" evidence="1">
    <location>
        <begin position="23"/>
        <end position="79"/>
    </location>
</feature>
<sequence length="79" mass="8950">MYFVASMCVLSVMNCWICRVPGREPHTLAVTLPPRPEGRHSTIGKSQEACCAITPRKTAAVDMVHVIYYSYAYRTYTSY</sequence>
<name>A0A0C9WDJ5_9AGAM</name>
<keyword evidence="1" id="KW-0732">Signal</keyword>
<evidence type="ECO:0000256" key="1">
    <source>
        <dbReference type="SAM" id="SignalP"/>
    </source>
</evidence>
<dbReference type="EMBL" id="KN839852">
    <property type="protein sequence ID" value="KIJ63086.1"/>
    <property type="molecule type" value="Genomic_DNA"/>
</dbReference>
<evidence type="ECO:0000313" key="2">
    <source>
        <dbReference type="EMBL" id="KIJ63086.1"/>
    </source>
</evidence>
<feature type="signal peptide" evidence="1">
    <location>
        <begin position="1"/>
        <end position="22"/>
    </location>
</feature>
<accession>A0A0C9WDJ5</accession>
<protein>
    <recommendedName>
        <fullName evidence="4">Secreted protein</fullName>
    </recommendedName>
</protein>
<gene>
    <name evidence="2" type="ORF">HYDPIDRAFT_113643</name>
</gene>
<evidence type="ECO:0008006" key="4">
    <source>
        <dbReference type="Google" id="ProtNLM"/>
    </source>
</evidence>
<dbReference type="AlphaFoldDB" id="A0A0C9WDJ5"/>
<organism evidence="2 3">
    <name type="scientific">Hydnomerulius pinastri MD-312</name>
    <dbReference type="NCBI Taxonomy" id="994086"/>
    <lineage>
        <taxon>Eukaryota</taxon>
        <taxon>Fungi</taxon>
        <taxon>Dikarya</taxon>
        <taxon>Basidiomycota</taxon>
        <taxon>Agaricomycotina</taxon>
        <taxon>Agaricomycetes</taxon>
        <taxon>Agaricomycetidae</taxon>
        <taxon>Boletales</taxon>
        <taxon>Boletales incertae sedis</taxon>
        <taxon>Leucogyrophana</taxon>
    </lineage>
</organism>